<proteinExistence type="predicted"/>
<name>A0A1G7SWG0_9GAMM</name>
<organism evidence="1 2">
    <name type="scientific">Onishia taeanensis</name>
    <dbReference type="NCBI Taxonomy" id="284577"/>
    <lineage>
        <taxon>Bacteria</taxon>
        <taxon>Pseudomonadati</taxon>
        <taxon>Pseudomonadota</taxon>
        <taxon>Gammaproteobacteria</taxon>
        <taxon>Oceanospirillales</taxon>
        <taxon>Halomonadaceae</taxon>
        <taxon>Onishia</taxon>
    </lineage>
</organism>
<gene>
    <name evidence="1" type="ORF">SAMN05216571_10818</name>
</gene>
<accession>A0A1G7SWG0</accession>
<protein>
    <submittedName>
        <fullName evidence="1">Uncharacterized protein</fullName>
    </submittedName>
</protein>
<evidence type="ECO:0000313" key="1">
    <source>
        <dbReference type="EMBL" id="SDG27426.1"/>
    </source>
</evidence>
<dbReference type="EMBL" id="FNCI01000008">
    <property type="protein sequence ID" value="SDG27426.1"/>
    <property type="molecule type" value="Genomic_DNA"/>
</dbReference>
<dbReference type="RefSeq" id="WP_092526011.1">
    <property type="nucleotide sequence ID" value="NZ_FNCI01000008.1"/>
</dbReference>
<dbReference type="STRING" id="284577.SAMN05216571_10818"/>
<keyword evidence="2" id="KW-1185">Reference proteome</keyword>
<dbReference type="OrthoDB" id="8704583at2"/>
<reference evidence="1 2" key="1">
    <citation type="submission" date="2016-10" db="EMBL/GenBank/DDBJ databases">
        <authorList>
            <person name="de Groot N.N."/>
        </authorList>
    </citation>
    <scope>NUCLEOTIDE SEQUENCE [LARGE SCALE GENOMIC DNA]</scope>
    <source>
        <strain evidence="1 2">BH539</strain>
    </source>
</reference>
<dbReference type="AlphaFoldDB" id="A0A1G7SWG0"/>
<dbReference type="Proteomes" id="UP000198641">
    <property type="component" value="Unassembled WGS sequence"/>
</dbReference>
<sequence>MYQDPKRVRTRYGALNLDEYEARLIDALVDYTGIERAALLRQLVLKEALETLGLGDLDGPSVGQYAG</sequence>
<evidence type="ECO:0000313" key="2">
    <source>
        <dbReference type="Proteomes" id="UP000198641"/>
    </source>
</evidence>